<accession>A0ABR2H3B1</accession>
<reference evidence="1 2" key="1">
    <citation type="submission" date="2024-04" db="EMBL/GenBank/DDBJ databases">
        <title>Tritrichomonas musculus Genome.</title>
        <authorList>
            <person name="Alves-Ferreira E."/>
            <person name="Grigg M."/>
            <person name="Lorenzi H."/>
            <person name="Galac M."/>
        </authorList>
    </citation>
    <scope>NUCLEOTIDE SEQUENCE [LARGE SCALE GENOMIC DNA]</scope>
    <source>
        <strain evidence="1 2">EAF2021</strain>
    </source>
</reference>
<sequence length="93" mass="10600">MRESQLTGKIFIDWDIFTDGVIIFDDDNGYYACEISSAILEKGITVATNDDLAIYYSKDDLARFGLIEADTNETNKFELSMNDKTHIRFIVFG</sequence>
<name>A0ABR2H3B1_9EUKA</name>
<evidence type="ECO:0000313" key="2">
    <source>
        <dbReference type="Proteomes" id="UP001470230"/>
    </source>
</evidence>
<protein>
    <submittedName>
        <fullName evidence="1">Uncharacterized protein</fullName>
    </submittedName>
</protein>
<dbReference type="Proteomes" id="UP001470230">
    <property type="component" value="Unassembled WGS sequence"/>
</dbReference>
<dbReference type="EMBL" id="JAPFFF010000047">
    <property type="protein sequence ID" value="KAK8840333.1"/>
    <property type="molecule type" value="Genomic_DNA"/>
</dbReference>
<comment type="caution">
    <text evidence="1">The sequence shown here is derived from an EMBL/GenBank/DDBJ whole genome shotgun (WGS) entry which is preliminary data.</text>
</comment>
<gene>
    <name evidence="1" type="ORF">M9Y10_030890</name>
</gene>
<proteinExistence type="predicted"/>
<keyword evidence="2" id="KW-1185">Reference proteome</keyword>
<evidence type="ECO:0000313" key="1">
    <source>
        <dbReference type="EMBL" id="KAK8840333.1"/>
    </source>
</evidence>
<organism evidence="1 2">
    <name type="scientific">Tritrichomonas musculus</name>
    <dbReference type="NCBI Taxonomy" id="1915356"/>
    <lineage>
        <taxon>Eukaryota</taxon>
        <taxon>Metamonada</taxon>
        <taxon>Parabasalia</taxon>
        <taxon>Tritrichomonadida</taxon>
        <taxon>Tritrichomonadidae</taxon>
        <taxon>Tritrichomonas</taxon>
    </lineage>
</organism>